<organism evidence="2 3">
    <name type="scientific">Lactuca virosa</name>
    <dbReference type="NCBI Taxonomy" id="75947"/>
    <lineage>
        <taxon>Eukaryota</taxon>
        <taxon>Viridiplantae</taxon>
        <taxon>Streptophyta</taxon>
        <taxon>Embryophyta</taxon>
        <taxon>Tracheophyta</taxon>
        <taxon>Spermatophyta</taxon>
        <taxon>Magnoliopsida</taxon>
        <taxon>eudicotyledons</taxon>
        <taxon>Gunneridae</taxon>
        <taxon>Pentapetalae</taxon>
        <taxon>asterids</taxon>
        <taxon>campanulids</taxon>
        <taxon>Asterales</taxon>
        <taxon>Asteraceae</taxon>
        <taxon>Cichorioideae</taxon>
        <taxon>Cichorieae</taxon>
        <taxon>Lactucinae</taxon>
        <taxon>Lactuca</taxon>
    </lineage>
</organism>
<evidence type="ECO:0000313" key="3">
    <source>
        <dbReference type="Proteomes" id="UP001157418"/>
    </source>
</evidence>
<feature type="compositionally biased region" description="Acidic residues" evidence="1">
    <location>
        <begin position="37"/>
        <end position="51"/>
    </location>
</feature>
<protein>
    <submittedName>
        <fullName evidence="2">Uncharacterized protein</fullName>
    </submittedName>
</protein>
<feature type="region of interest" description="Disordered" evidence="1">
    <location>
        <begin position="30"/>
        <end position="62"/>
    </location>
</feature>
<gene>
    <name evidence="2" type="ORF">LVIROSA_LOCUS6929</name>
</gene>
<dbReference type="Proteomes" id="UP001157418">
    <property type="component" value="Unassembled WGS sequence"/>
</dbReference>
<reference evidence="2 3" key="1">
    <citation type="submission" date="2022-01" db="EMBL/GenBank/DDBJ databases">
        <authorList>
            <person name="Xiong W."/>
            <person name="Schranz E."/>
        </authorList>
    </citation>
    <scope>NUCLEOTIDE SEQUENCE [LARGE SCALE GENOMIC DNA]</scope>
</reference>
<name>A0AAU9MEZ9_9ASTR</name>
<dbReference type="EMBL" id="CAKMRJ010000313">
    <property type="protein sequence ID" value="CAH1419398.1"/>
    <property type="molecule type" value="Genomic_DNA"/>
</dbReference>
<dbReference type="AlphaFoldDB" id="A0AAU9MEZ9"/>
<evidence type="ECO:0000256" key="1">
    <source>
        <dbReference type="SAM" id="MobiDB-lite"/>
    </source>
</evidence>
<sequence length="81" mass="9239">MEVDEICQVEEQFESPLTVTRVERICLASTTNTYEQISDDENEGSGEDDEKTEQTERERGASLSISQTPILRFQELIRAVN</sequence>
<comment type="caution">
    <text evidence="2">The sequence shown here is derived from an EMBL/GenBank/DDBJ whole genome shotgun (WGS) entry which is preliminary data.</text>
</comment>
<accession>A0AAU9MEZ9</accession>
<keyword evidence="3" id="KW-1185">Reference proteome</keyword>
<proteinExistence type="predicted"/>
<evidence type="ECO:0000313" key="2">
    <source>
        <dbReference type="EMBL" id="CAH1419398.1"/>
    </source>
</evidence>